<feature type="transmembrane region" description="Helical" evidence="2">
    <location>
        <begin position="83"/>
        <end position="105"/>
    </location>
</feature>
<keyword evidence="2" id="KW-0812">Transmembrane</keyword>
<evidence type="ECO:0000256" key="1">
    <source>
        <dbReference type="SAM" id="MobiDB-lite"/>
    </source>
</evidence>
<dbReference type="SUPFAM" id="SSF49464">
    <property type="entry name" value="Carboxypeptidase regulatory domain-like"/>
    <property type="match status" value="1"/>
</dbReference>
<name>A0ABX0XGB1_9BACT</name>
<reference evidence="3 4" key="1">
    <citation type="submission" date="2020-03" db="EMBL/GenBank/DDBJ databases">
        <title>Genomic Encyclopedia of Type Strains, Phase IV (KMG-IV): sequencing the most valuable type-strain genomes for metagenomic binning, comparative biology and taxonomic classification.</title>
        <authorList>
            <person name="Goeker M."/>
        </authorList>
    </citation>
    <scope>NUCLEOTIDE SEQUENCE [LARGE SCALE GENOMIC DNA]</scope>
    <source>
        <strain evidence="3 4">DSM 105096</strain>
    </source>
</reference>
<keyword evidence="2" id="KW-0472">Membrane</keyword>
<evidence type="ECO:0000256" key="2">
    <source>
        <dbReference type="SAM" id="Phobius"/>
    </source>
</evidence>
<keyword evidence="2" id="KW-1133">Transmembrane helix</keyword>
<gene>
    <name evidence="3" type="ORF">GGR27_003468</name>
</gene>
<evidence type="ECO:0000313" key="3">
    <source>
        <dbReference type="EMBL" id="NJC27949.1"/>
    </source>
</evidence>
<feature type="region of interest" description="Disordered" evidence="1">
    <location>
        <begin position="143"/>
        <end position="170"/>
    </location>
</feature>
<dbReference type="Proteomes" id="UP000770785">
    <property type="component" value="Unassembled WGS sequence"/>
</dbReference>
<dbReference type="InterPro" id="IPR008969">
    <property type="entry name" value="CarboxyPept-like_regulatory"/>
</dbReference>
<dbReference type="Pfam" id="PF13715">
    <property type="entry name" value="CarbopepD_reg_2"/>
    <property type="match status" value="1"/>
</dbReference>
<organism evidence="3 4">
    <name type="scientific">Neolewinella antarctica</name>
    <dbReference type="NCBI Taxonomy" id="442734"/>
    <lineage>
        <taxon>Bacteria</taxon>
        <taxon>Pseudomonadati</taxon>
        <taxon>Bacteroidota</taxon>
        <taxon>Saprospiria</taxon>
        <taxon>Saprospirales</taxon>
        <taxon>Lewinellaceae</taxon>
        <taxon>Neolewinella</taxon>
    </lineage>
</organism>
<evidence type="ECO:0000313" key="4">
    <source>
        <dbReference type="Proteomes" id="UP000770785"/>
    </source>
</evidence>
<protein>
    <submittedName>
        <fullName evidence="3">Uncharacterized protein</fullName>
    </submittedName>
</protein>
<keyword evidence="4" id="KW-1185">Reference proteome</keyword>
<dbReference type="RefSeq" id="WP_168039529.1">
    <property type="nucleotide sequence ID" value="NZ_JAATJH010000007.1"/>
</dbReference>
<dbReference type="EMBL" id="JAATJH010000007">
    <property type="protein sequence ID" value="NJC27949.1"/>
    <property type="molecule type" value="Genomic_DNA"/>
</dbReference>
<proteinExistence type="predicted"/>
<dbReference type="Gene3D" id="2.60.40.1120">
    <property type="entry name" value="Carboxypeptidase-like, regulatory domain"/>
    <property type="match status" value="1"/>
</dbReference>
<feature type="compositionally biased region" description="Pro residues" evidence="1">
    <location>
        <begin position="150"/>
        <end position="164"/>
    </location>
</feature>
<accession>A0ABX0XGB1</accession>
<sequence>MLNQYSDNDLLRRYLRGDIDARQEAELERRAAADPDVAAAVAGLRTLPEHDHAASVGRMMAKARSEAGAPVIQVGKQRRLPRYWWAAAAGLAVLIAVLFLVPVSFNPDGDTVTASELAPRDEPTEDAPETFLDRDIWVEEEPAALEEPRPAPSPPPISPAPAPAPTDKRGEPALVGEEVLVMETEVPRIQPEIAAPAPEVASEESMEVGEAPVAIGDARQRAEEQNNLAKTTRQTPENGQFSTARRAQARYFNGRVTDENGNPIPNALIRQPGLPLGETTDSNGVFRLNFDATTTLLNVSAAGFAAEQITVDPTGEDLQITLDALRTATAADLETGAVVRVDVEEILSGRSGKKNQGYAKPAPGFKELRKGMEAGRPAEVPRGKVRVDFSVNPDGSLGDFKFRGAPDGVTRTYVRRYLIEESVWENVGGEEPVRVYFRVNFR</sequence>
<comment type="caution">
    <text evidence="3">The sequence shown here is derived from an EMBL/GenBank/DDBJ whole genome shotgun (WGS) entry which is preliminary data.</text>
</comment>